<dbReference type="GO" id="GO:0046503">
    <property type="term" value="P:glycerolipid catabolic process"/>
    <property type="evidence" value="ECO:0007669"/>
    <property type="project" value="TreeGrafter"/>
</dbReference>
<dbReference type="eggNOG" id="COG0596">
    <property type="taxonomic scope" value="Bacteria"/>
</dbReference>
<gene>
    <name evidence="2" type="ordered locus">PACID_26880</name>
</gene>
<keyword evidence="2" id="KW-0378">Hydrolase</keyword>
<sequence>MMPKQSVPGAVLDVEMSDEGGHPVVQLHGLMSSRRRDRLLDLDLGIGLSGTRLLRYDARGHGRSTGRPVPDDYRWPVLAGDLLILLETWFPGERVHGVGSSMGVGTLLHAAVMQPDRFSGFTLLLPPTAWETRAAQSVNYMRRADLVEREGVEAFIALDADAPQPPATLGRPDTTPDISGALLPSALRGAAMSNFPARRQITGITAQATILTWTEDSGHPLSTARALLDLLPNATLQVATRPEDVAGWPRILSDDVAGDSVPLRG</sequence>
<dbReference type="KEGG" id="pbo:PACID_26880"/>
<dbReference type="SUPFAM" id="SSF53474">
    <property type="entry name" value="alpha/beta-Hydrolases"/>
    <property type="match status" value="1"/>
</dbReference>
<name>K7RR08_ACIA4</name>
<evidence type="ECO:0000313" key="3">
    <source>
        <dbReference type="Proteomes" id="UP000000214"/>
    </source>
</evidence>
<dbReference type="InterPro" id="IPR000073">
    <property type="entry name" value="AB_hydrolase_1"/>
</dbReference>
<dbReference type="Pfam" id="PF00561">
    <property type="entry name" value="Abhydrolase_1"/>
    <property type="match status" value="1"/>
</dbReference>
<dbReference type="InterPro" id="IPR050471">
    <property type="entry name" value="AB_hydrolase"/>
</dbReference>
<dbReference type="PANTHER" id="PTHR43433">
    <property type="entry name" value="HYDROLASE, ALPHA/BETA FOLD FAMILY PROTEIN"/>
    <property type="match status" value="1"/>
</dbReference>
<dbReference type="Proteomes" id="UP000000214">
    <property type="component" value="Chromosome"/>
</dbReference>
<reference evidence="2 3" key="1">
    <citation type="journal article" date="2012" name="BMC Genomics">
        <title>The genome sequence of Propionibacterium acidipropionici provides insights into its biotechnological and industrial potential.</title>
        <authorList>
            <person name="Parizzi L.P."/>
            <person name="Grassi M.C."/>
            <person name="Llerena L.A."/>
            <person name="Carazzolle M.F."/>
            <person name="Queiroz V.L."/>
            <person name="Lunardi I."/>
            <person name="Zeidler A.F."/>
            <person name="Teixeira P.J."/>
            <person name="Mieczkowski P."/>
            <person name="Rincones J."/>
            <person name="Pereira G.A."/>
        </authorList>
    </citation>
    <scope>NUCLEOTIDE SEQUENCE [LARGE SCALE GENOMIC DNA]</scope>
    <source>
        <strain evidence="3">ATCC 4875 / DSM 20272 / JCM 6432 / NBRC 12425 / NCIMB 8070</strain>
    </source>
</reference>
<dbReference type="PANTHER" id="PTHR43433:SF5">
    <property type="entry name" value="AB HYDROLASE-1 DOMAIN-CONTAINING PROTEIN"/>
    <property type="match status" value="1"/>
</dbReference>
<evidence type="ECO:0000259" key="1">
    <source>
        <dbReference type="Pfam" id="PF00561"/>
    </source>
</evidence>
<dbReference type="GO" id="GO:0004806">
    <property type="term" value="F:triacylglycerol lipase activity"/>
    <property type="evidence" value="ECO:0007669"/>
    <property type="project" value="TreeGrafter"/>
</dbReference>
<dbReference type="AlphaFoldDB" id="K7RR08"/>
<organism evidence="2 3">
    <name type="scientific">Acidipropionibacterium acidipropionici (strain ATCC 4875 / DSM 20272 / JCM 6432 / NBRC 12425 / NCIMB 8070 / 4)</name>
    <name type="common">Propionibacterium acidipropionici</name>
    <dbReference type="NCBI Taxonomy" id="1171373"/>
    <lineage>
        <taxon>Bacteria</taxon>
        <taxon>Bacillati</taxon>
        <taxon>Actinomycetota</taxon>
        <taxon>Actinomycetes</taxon>
        <taxon>Propionibacteriales</taxon>
        <taxon>Propionibacteriaceae</taxon>
        <taxon>Acidipropionibacterium</taxon>
    </lineage>
</organism>
<protein>
    <submittedName>
        <fullName evidence="2">Hydrolase</fullName>
    </submittedName>
</protein>
<proteinExistence type="predicted"/>
<accession>K7RR08</accession>
<dbReference type="InterPro" id="IPR029058">
    <property type="entry name" value="AB_hydrolase_fold"/>
</dbReference>
<dbReference type="HOGENOM" id="CLU_084723_0_0_11"/>
<dbReference type="Gene3D" id="3.40.50.1820">
    <property type="entry name" value="alpha/beta hydrolase"/>
    <property type="match status" value="1"/>
</dbReference>
<dbReference type="EMBL" id="CP003493">
    <property type="protein sequence ID" value="AFV90459.1"/>
    <property type="molecule type" value="Genomic_DNA"/>
</dbReference>
<evidence type="ECO:0000313" key="2">
    <source>
        <dbReference type="EMBL" id="AFV90459.1"/>
    </source>
</evidence>
<dbReference type="PATRIC" id="fig|1171373.8.peg.2645"/>
<feature type="domain" description="AB hydrolase-1" evidence="1">
    <location>
        <begin position="23"/>
        <end position="143"/>
    </location>
</feature>